<evidence type="ECO:0000313" key="2">
    <source>
        <dbReference type="EMBL" id="RZB80431.1"/>
    </source>
</evidence>
<dbReference type="Proteomes" id="UP000289340">
    <property type="component" value="Chromosome 11"/>
</dbReference>
<keyword evidence="3" id="KW-1185">Reference proteome</keyword>
<proteinExistence type="inferred from homology"/>
<reference evidence="2 3" key="1">
    <citation type="submission" date="2018-09" db="EMBL/GenBank/DDBJ databases">
        <title>A high-quality reference genome of wild soybean provides a powerful tool to mine soybean genomes.</title>
        <authorList>
            <person name="Xie M."/>
            <person name="Chung C.Y.L."/>
            <person name="Li M.-W."/>
            <person name="Wong F.-L."/>
            <person name="Chan T.-F."/>
            <person name="Lam H.-M."/>
        </authorList>
    </citation>
    <scope>NUCLEOTIDE SEQUENCE [LARGE SCALE GENOMIC DNA]</scope>
    <source>
        <strain evidence="3">cv. W05</strain>
        <tissue evidence="2">Hypocotyl of etiolated seedlings</tissue>
    </source>
</reference>
<comment type="caution">
    <text evidence="2">The sequence shown here is derived from an EMBL/GenBank/DDBJ whole genome shotgun (WGS) entry which is preliminary data.</text>
</comment>
<protein>
    <submittedName>
        <fullName evidence="2">Auxin-responsive protein SAUR71</fullName>
    </submittedName>
</protein>
<dbReference type="GO" id="GO:0009733">
    <property type="term" value="P:response to auxin"/>
    <property type="evidence" value="ECO:0007669"/>
    <property type="project" value="InterPro"/>
</dbReference>
<dbReference type="InterPro" id="IPR003676">
    <property type="entry name" value="SAUR_fam"/>
</dbReference>
<organism evidence="2 3">
    <name type="scientific">Glycine soja</name>
    <name type="common">Wild soybean</name>
    <dbReference type="NCBI Taxonomy" id="3848"/>
    <lineage>
        <taxon>Eukaryota</taxon>
        <taxon>Viridiplantae</taxon>
        <taxon>Streptophyta</taxon>
        <taxon>Embryophyta</taxon>
        <taxon>Tracheophyta</taxon>
        <taxon>Spermatophyta</taxon>
        <taxon>Magnoliopsida</taxon>
        <taxon>eudicotyledons</taxon>
        <taxon>Gunneridae</taxon>
        <taxon>Pentapetalae</taxon>
        <taxon>rosids</taxon>
        <taxon>fabids</taxon>
        <taxon>Fabales</taxon>
        <taxon>Fabaceae</taxon>
        <taxon>Papilionoideae</taxon>
        <taxon>50 kb inversion clade</taxon>
        <taxon>NPAAA clade</taxon>
        <taxon>indigoferoid/millettioid clade</taxon>
        <taxon>Phaseoleae</taxon>
        <taxon>Glycine</taxon>
        <taxon>Glycine subgen. Soja</taxon>
    </lineage>
</organism>
<dbReference type="EMBL" id="QZWG01000011">
    <property type="protein sequence ID" value="RZB80431.1"/>
    <property type="molecule type" value="Genomic_DNA"/>
</dbReference>
<dbReference type="AlphaFoldDB" id="A0A445I2R6"/>
<dbReference type="PANTHER" id="PTHR31374:SF16">
    <property type="entry name" value="AUXIN-RESPONSIVE FAMILY PROTEIN"/>
    <property type="match status" value="1"/>
</dbReference>
<evidence type="ECO:0000256" key="1">
    <source>
        <dbReference type="ARBA" id="ARBA00006974"/>
    </source>
</evidence>
<sequence>MAELNVRSSSSKRRVLGGILKLKGVLEKLQKSILFRRNNKSSCSYCGEYDYEEGDHNTVCVQEGHFAVIAEHEEEITKRFLVPLSCLNNSTFLSLLEKAAQEYGFDQHGALTIPCRPSELERLLSAQQWKERGRFF</sequence>
<evidence type="ECO:0000313" key="3">
    <source>
        <dbReference type="Proteomes" id="UP000289340"/>
    </source>
</evidence>
<name>A0A445I2R6_GLYSO</name>
<dbReference type="Pfam" id="PF02519">
    <property type="entry name" value="Auxin_inducible"/>
    <property type="match status" value="1"/>
</dbReference>
<dbReference type="PANTHER" id="PTHR31374">
    <property type="entry name" value="AUXIN-INDUCED PROTEIN-LIKE-RELATED"/>
    <property type="match status" value="1"/>
</dbReference>
<dbReference type="Gramene" id="XM_028331567.1">
    <property type="protein sequence ID" value="XP_028187368.1"/>
    <property type="gene ID" value="LOC114373988"/>
</dbReference>
<gene>
    <name evidence="2" type="ORF">D0Y65_030237</name>
</gene>
<comment type="similarity">
    <text evidence="1">Belongs to the ARG7 family.</text>
</comment>
<accession>A0A445I2R6</accession>